<dbReference type="PANTHER" id="PTHR14187:SF5">
    <property type="entry name" value="HEAT SHOCK 70 KDA PROTEIN 12A"/>
    <property type="match status" value="1"/>
</dbReference>
<dbReference type="InterPro" id="IPR043129">
    <property type="entry name" value="ATPase_NBD"/>
</dbReference>
<gene>
    <name evidence="1" type="primary">HSPA12A_6</name>
    <name evidence="1" type="ORF">BGW38_004998</name>
</gene>
<name>A0A9P6FNK5_9FUNG</name>
<keyword evidence="1" id="KW-0346">Stress response</keyword>
<dbReference type="PANTHER" id="PTHR14187">
    <property type="entry name" value="ALPHA KINASE/ELONGATION FACTOR 2 KINASE"/>
    <property type="match status" value="1"/>
</dbReference>
<evidence type="ECO:0000313" key="2">
    <source>
        <dbReference type="Proteomes" id="UP000780801"/>
    </source>
</evidence>
<sequence>MSILTDKFIEKVKPNINLEYSFQLDIPGDPCFDRLPSSGVSELEDGGLTLHCDQLRRDIFDPEIGNVIDLIKQQLLGAKSCKGIFLVGGFGSSDYLQGCIRDALGDTSVSLFMPADAEMAVVRGAVYSGLNMDSINTRVARRSYGLNLAKPFREDVDPTSNLWELPDGRRLCKDRFVCMVRKGEKMNGDRVHDIPILISKGQYECSETFICAYDGSDGIPEYTTSSGVVRLGKIKVRGLFKETDPDGTEAKGTLRLYLGQCEIKATVILSNSSYSTRVAFDTTEVSR</sequence>
<dbReference type="OrthoDB" id="2963168at2759"/>
<reference evidence="1" key="1">
    <citation type="journal article" date="2020" name="Fungal Divers.">
        <title>Resolving the Mortierellaceae phylogeny through synthesis of multi-gene phylogenetics and phylogenomics.</title>
        <authorList>
            <person name="Vandepol N."/>
            <person name="Liber J."/>
            <person name="Desiro A."/>
            <person name="Na H."/>
            <person name="Kennedy M."/>
            <person name="Barry K."/>
            <person name="Grigoriev I.V."/>
            <person name="Miller A.N."/>
            <person name="O'Donnell K."/>
            <person name="Stajich J.E."/>
            <person name="Bonito G."/>
        </authorList>
    </citation>
    <scope>NUCLEOTIDE SEQUENCE</scope>
    <source>
        <strain evidence="1">KOD1015</strain>
    </source>
</reference>
<accession>A0A9P6FNK5</accession>
<organism evidence="1 2">
    <name type="scientific">Lunasporangiospora selenospora</name>
    <dbReference type="NCBI Taxonomy" id="979761"/>
    <lineage>
        <taxon>Eukaryota</taxon>
        <taxon>Fungi</taxon>
        <taxon>Fungi incertae sedis</taxon>
        <taxon>Mucoromycota</taxon>
        <taxon>Mortierellomycotina</taxon>
        <taxon>Mortierellomycetes</taxon>
        <taxon>Mortierellales</taxon>
        <taxon>Mortierellaceae</taxon>
        <taxon>Lunasporangiospora</taxon>
    </lineage>
</organism>
<dbReference type="SUPFAM" id="SSF53067">
    <property type="entry name" value="Actin-like ATPase domain"/>
    <property type="match status" value="1"/>
</dbReference>
<dbReference type="EMBL" id="JAABOA010003174">
    <property type="protein sequence ID" value="KAF9578955.1"/>
    <property type="molecule type" value="Genomic_DNA"/>
</dbReference>
<protein>
    <submittedName>
        <fullName evidence="1">Heat shock 70 kDa protein 12A</fullName>
    </submittedName>
</protein>
<comment type="caution">
    <text evidence="1">The sequence shown here is derived from an EMBL/GenBank/DDBJ whole genome shotgun (WGS) entry which is preliminary data.</text>
</comment>
<dbReference type="Proteomes" id="UP000780801">
    <property type="component" value="Unassembled WGS sequence"/>
</dbReference>
<evidence type="ECO:0000313" key="1">
    <source>
        <dbReference type="EMBL" id="KAF9578955.1"/>
    </source>
</evidence>
<dbReference type="AlphaFoldDB" id="A0A9P6FNK5"/>
<proteinExistence type="predicted"/>
<keyword evidence="2" id="KW-1185">Reference proteome</keyword>